<dbReference type="Pfam" id="PF00075">
    <property type="entry name" value="RNase_H"/>
    <property type="match status" value="1"/>
</dbReference>
<dbReference type="CDD" id="cd13934">
    <property type="entry name" value="RNase_H_Dikarya_like"/>
    <property type="match status" value="1"/>
</dbReference>
<protein>
    <recommendedName>
        <fullName evidence="3">ribonuclease H</fullName>
        <ecNumber evidence="3">3.1.26.4</ecNumber>
    </recommendedName>
</protein>
<keyword evidence="4" id="KW-0540">Nuclease</keyword>
<evidence type="ECO:0000256" key="4">
    <source>
        <dbReference type="ARBA" id="ARBA00022722"/>
    </source>
</evidence>
<dbReference type="GO" id="GO:0046872">
    <property type="term" value="F:metal ion binding"/>
    <property type="evidence" value="ECO:0007669"/>
    <property type="project" value="UniProtKB-KW"/>
</dbReference>
<dbReference type="EC" id="3.1.26.4" evidence="3"/>
<keyword evidence="10" id="KW-1185">Reference proteome</keyword>
<proteinExistence type="inferred from homology"/>
<dbReference type="PANTHER" id="PTHR10642">
    <property type="entry name" value="RIBONUCLEASE H1"/>
    <property type="match status" value="1"/>
</dbReference>
<evidence type="ECO:0000313" key="9">
    <source>
        <dbReference type="EMBL" id="KAJ7696697.1"/>
    </source>
</evidence>
<keyword evidence="6" id="KW-0255">Endonuclease</keyword>
<dbReference type="SUPFAM" id="SSF53098">
    <property type="entry name" value="Ribonuclease H-like"/>
    <property type="match status" value="1"/>
</dbReference>
<keyword evidence="5" id="KW-0479">Metal-binding</keyword>
<evidence type="ECO:0000256" key="1">
    <source>
        <dbReference type="ARBA" id="ARBA00000077"/>
    </source>
</evidence>
<reference evidence="9" key="1">
    <citation type="submission" date="2023-03" db="EMBL/GenBank/DDBJ databases">
        <title>Massive genome expansion in bonnet fungi (Mycena s.s.) driven by repeated elements and novel gene families across ecological guilds.</title>
        <authorList>
            <consortium name="Lawrence Berkeley National Laboratory"/>
            <person name="Harder C.B."/>
            <person name="Miyauchi S."/>
            <person name="Viragh M."/>
            <person name="Kuo A."/>
            <person name="Thoen E."/>
            <person name="Andreopoulos B."/>
            <person name="Lu D."/>
            <person name="Skrede I."/>
            <person name="Drula E."/>
            <person name="Henrissat B."/>
            <person name="Morin E."/>
            <person name="Kohler A."/>
            <person name="Barry K."/>
            <person name="LaButti K."/>
            <person name="Morin E."/>
            <person name="Salamov A."/>
            <person name="Lipzen A."/>
            <person name="Mereny Z."/>
            <person name="Hegedus B."/>
            <person name="Baldrian P."/>
            <person name="Stursova M."/>
            <person name="Weitz H."/>
            <person name="Taylor A."/>
            <person name="Grigoriev I.V."/>
            <person name="Nagy L.G."/>
            <person name="Martin F."/>
            <person name="Kauserud H."/>
        </authorList>
    </citation>
    <scope>NUCLEOTIDE SEQUENCE</scope>
    <source>
        <strain evidence="9">CBHHK067</strain>
    </source>
</reference>
<keyword evidence="7" id="KW-0378">Hydrolase</keyword>
<dbReference type="Gene3D" id="3.30.420.10">
    <property type="entry name" value="Ribonuclease H-like superfamily/Ribonuclease H"/>
    <property type="match status" value="1"/>
</dbReference>
<feature type="domain" description="RNase H type-1" evidence="8">
    <location>
        <begin position="50"/>
        <end position="216"/>
    </location>
</feature>
<dbReference type="PROSITE" id="PS50879">
    <property type="entry name" value="RNASE_H_1"/>
    <property type="match status" value="1"/>
</dbReference>
<sequence length="222" mass="25153">MEYHRDPKISERLFRFCPRFDDLTTTERIDCCDTCDRFFARCCHHEEIVCHFHAFVFVDGACPGNRRPGARAGIGCALGTRAEDQLAITVTEAMDPGAPRTSQRAELLAALEGLHFLVGAERKYHVGSRAHLKSKDPEREFIVVTDSEYVVKGMTEWMPYNNWRTQQGRVPANLDLFQRLDAAVAQYESQGIKIQFFHVRRELNSIADGLAKRAAAESSIAF</sequence>
<comment type="similarity">
    <text evidence="2">Belongs to the RNase H family.</text>
</comment>
<dbReference type="GO" id="GO:0043137">
    <property type="term" value="P:DNA replication, removal of RNA primer"/>
    <property type="evidence" value="ECO:0007669"/>
    <property type="project" value="TreeGrafter"/>
</dbReference>
<comment type="caution">
    <text evidence="9">The sequence shown here is derived from an EMBL/GenBank/DDBJ whole genome shotgun (WGS) entry which is preliminary data.</text>
</comment>
<dbReference type="PANTHER" id="PTHR10642:SF26">
    <property type="entry name" value="RIBONUCLEASE H1"/>
    <property type="match status" value="1"/>
</dbReference>
<dbReference type="InterPro" id="IPR012337">
    <property type="entry name" value="RNaseH-like_sf"/>
</dbReference>
<dbReference type="GO" id="GO:0004523">
    <property type="term" value="F:RNA-DNA hybrid ribonuclease activity"/>
    <property type="evidence" value="ECO:0007669"/>
    <property type="project" value="UniProtKB-EC"/>
</dbReference>
<dbReference type="InterPro" id="IPR036397">
    <property type="entry name" value="RNaseH_sf"/>
</dbReference>
<dbReference type="Proteomes" id="UP001221757">
    <property type="component" value="Unassembled WGS sequence"/>
</dbReference>
<evidence type="ECO:0000256" key="3">
    <source>
        <dbReference type="ARBA" id="ARBA00012180"/>
    </source>
</evidence>
<evidence type="ECO:0000256" key="7">
    <source>
        <dbReference type="ARBA" id="ARBA00022801"/>
    </source>
</evidence>
<dbReference type="InterPro" id="IPR002156">
    <property type="entry name" value="RNaseH_domain"/>
</dbReference>
<comment type="catalytic activity">
    <reaction evidence="1">
        <text>Endonucleolytic cleavage to 5'-phosphomonoester.</text>
        <dbReference type="EC" id="3.1.26.4"/>
    </reaction>
</comment>
<dbReference type="AlphaFoldDB" id="A0AAD7DQD1"/>
<dbReference type="EMBL" id="JARKIE010000033">
    <property type="protein sequence ID" value="KAJ7696697.1"/>
    <property type="molecule type" value="Genomic_DNA"/>
</dbReference>
<evidence type="ECO:0000256" key="6">
    <source>
        <dbReference type="ARBA" id="ARBA00022759"/>
    </source>
</evidence>
<accession>A0AAD7DQD1</accession>
<evidence type="ECO:0000313" key="10">
    <source>
        <dbReference type="Proteomes" id="UP001221757"/>
    </source>
</evidence>
<evidence type="ECO:0000259" key="8">
    <source>
        <dbReference type="PROSITE" id="PS50879"/>
    </source>
</evidence>
<evidence type="ECO:0000256" key="5">
    <source>
        <dbReference type="ARBA" id="ARBA00022723"/>
    </source>
</evidence>
<dbReference type="GO" id="GO:0003676">
    <property type="term" value="F:nucleic acid binding"/>
    <property type="evidence" value="ECO:0007669"/>
    <property type="project" value="InterPro"/>
</dbReference>
<dbReference type="InterPro" id="IPR050092">
    <property type="entry name" value="RNase_H"/>
</dbReference>
<gene>
    <name evidence="9" type="ORF">B0H17DRAFT_929033</name>
</gene>
<evidence type="ECO:0000256" key="2">
    <source>
        <dbReference type="ARBA" id="ARBA00005300"/>
    </source>
</evidence>
<organism evidence="9 10">
    <name type="scientific">Mycena rosella</name>
    <name type="common">Pink bonnet</name>
    <name type="synonym">Agaricus rosellus</name>
    <dbReference type="NCBI Taxonomy" id="1033263"/>
    <lineage>
        <taxon>Eukaryota</taxon>
        <taxon>Fungi</taxon>
        <taxon>Dikarya</taxon>
        <taxon>Basidiomycota</taxon>
        <taxon>Agaricomycotina</taxon>
        <taxon>Agaricomycetes</taxon>
        <taxon>Agaricomycetidae</taxon>
        <taxon>Agaricales</taxon>
        <taxon>Marasmiineae</taxon>
        <taxon>Mycenaceae</taxon>
        <taxon>Mycena</taxon>
    </lineage>
</organism>
<name>A0AAD7DQD1_MYCRO</name>